<organism evidence="3 4">
    <name type="scientific">Subsaximicrobium wynnwilliamsii</name>
    <dbReference type="NCBI Taxonomy" id="291179"/>
    <lineage>
        <taxon>Bacteria</taxon>
        <taxon>Pseudomonadati</taxon>
        <taxon>Bacteroidota</taxon>
        <taxon>Flavobacteriia</taxon>
        <taxon>Flavobacteriales</taxon>
        <taxon>Flavobacteriaceae</taxon>
        <taxon>Subsaximicrobium</taxon>
    </lineage>
</organism>
<dbReference type="OrthoDB" id="1420916at2"/>
<dbReference type="Pfam" id="PF10099">
    <property type="entry name" value="RskA_C"/>
    <property type="match status" value="1"/>
</dbReference>
<sequence length="266" mass="30358">MENKLHTFLQSDMLERYVLGNTSALENLKVESYIEMYPEVELAFEEMQINLEILAKSNAVVAPKHVLENVKKVIEVDNTPVITLTNDRRRTPWYSIAASITALLFAGASFLMHQKNLDLQHENQVVVDEVFDLRSDIDANNKKLDEVMRQFKDLNNPETEKYVMRGNSRAKNLKTVAYINPVDKTSMIDVVTLPQINDNEDYHLWAEMEDHFVSLGILNPAEKKMQSMPYMENALGLSITIEPKGTKNSNSDNAVAEIELNNNKNN</sequence>
<proteinExistence type="predicted"/>
<comment type="caution">
    <text evidence="3">The sequence shown here is derived from an EMBL/GenBank/DDBJ whole genome shotgun (WGS) entry which is preliminary data.</text>
</comment>
<evidence type="ECO:0000313" key="4">
    <source>
        <dbReference type="Proteomes" id="UP000321578"/>
    </source>
</evidence>
<dbReference type="GO" id="GO:0006417">
    <property type="term" value="P:regulation of translation"/>
    <property type="evidence" value="ECO:0007669"/>
    <property type="project" value="TreeGrafter"/>
</dbReference>
<dbReference type="GO" id="GO:0016989">
    <property type="term" value="F:sigma factor antagonist activity"/>
    <property type="evidence" value="ECO:0007669"/>
    <property type="project" value="TreeGrafter"/>
</dbReference>
<dbReference type="GO" id="GO:0005886">
    <property type="term" value="C:plasma membrane"/>
    <property type="evidence" value="ECO:0007669"/>
    <property type="project" value="InterPro"/>
</dbReference>
<feature type="domain" description="Anti-sigma K factor RskA C-terminal" evidence="2">
    <location>
        <begin position="151"/>
        <end position="247"/>
    </location>
</feature>
<keyword evidence="1" id="KW-0472">Membrane</keyword>
<reference evidence="3 4" key="1">
    <citation type="submission" date="2019-08" db="EMBL/GenBank/DDBJ databases">
        <title>Genomes of Subsaximicrobium wynnwilliamsii strains.</title>
        <authorList>
            <person name="Bowman J.P."/>
        </authorList>
    </citation>
    <scope>NUCLEOTIDE SEQUENCE [LARGE SCALE GENOMIC DNA]</scope>
    <source>
        <strain evidence="3 4">2-80-2</strain>
    </source>
</reference>
<keyword evidence="1" id="KW-0812">Transmembrane</keyword>
<name>A0A5C6ZJB1_9FLAO</name>
<dbReference type="EMBL" id="VORO01000004">
    <property type="protein sequence ID" value="TXD90264.1"/>
    <property type="molecule type" value="Genomic_DNA"/>
</dbReference>
<dbReference type="Proteomes" id="UP000321578">
    <property type="component" value="Unassembled WGS sequence"/>
</dbReference>
<evidence type="ECO:0000313" key="3">
    <source>
        <dbReference type="EMBL" id="TXD90264.1"/>
    </source>
</evidence>
<dbReference type="InterPro" id="IPR018764">
    <property type="entry name" value="RskA_C"/>
</dbReference>
<keyword evidence="1" id="KW-1133">Transmembrane helix</keyword>
<evidence type="ECO:0000256" key="1">
    <source>
        <dbReference type="SAM" id="Phobius"/>
    </source>
</evidence>
<dbReference type="InterPro" id="IPR051474">
    <property type="entry name" value="Anti-sigma-K/W_factor"/>
</dbReference>
<feature type="transmembrane region" description="Helical" evidence="1">
    <location>
        <begin position="93"/>
        <end position="112"/>
    </location>
</feature>
<gene>
    <name evidence="3" type="ORF">ESY86_05880</name>
</gene>
<dbReference type="PANTHER" id="PTHR37461:SF1">
    <property type="entry name" value="ANTI-SIGMA-K FACTOR RSKA"/>
    <property type="match status" value="1"/>
</dbReference>
<dbReference type="PANTHER" id="PTHR37461">
    <property type="entry name" value="ANTI-SIGMA-K FACTOR RSKA"/>
    <property type="match status" value="1"/>
</dbReference>
<protein>
    <submittedName>
        <fullName evidence="3">Anti-sigma factor</fullName>
    </submittedName>
</protein>
<dbReference type="AlphaFoldDB" id="A0A5C6ZJB1"/>
<evidence type="ECO:0000259" key="2">
    <source>
        <dbReference type="Pfam" id="PF10099"/>
    </source>
</evidence>
<dbReference type="RefSeq" id="WP_147085657.1">
    <property type="nucleotide sequence ID" value="NZ_VORM01000004.1"/>
</dbReference>
<keyword evidence="4" id="KW-1185">Reference proteome</keyword>
<accession>A0A5C6ZJB1</accession>